<dbReference type="WBParaSite" id="PSAMB.scaffold21464size608.g38316.t1">
    <property type="protein sequence ID" value="PSAMB.scaffold21464size608.g38316.t1"/>
    <property type="gene ID" value="PSAMB.scaffold21464size608.g38316"/>
</dbReference>
<proteinExistence type="predicted"/>
<sequence>MAATLLSIYATPPSKLRRPTQRARPSTLTCNRARPAQTRLDAARSALALSTTRAFFGTQQKTTLTLSWNIVEQVNQIDWIGMYEIGESNPFNYIDYKSYGVCGQSRGEVQWILRKRIFLRR</sequence>
<reference evidence="3" key="1">
    <citation type="submission" date="2022-11" db="UniProtKB">
        <authorList>
            <consortium name="WormBaseParasite"/>
        </authorList>
    </citation>
    <scope>IDENTIFICATION</scope>
</reference>
<organism evidence="2 3">
    <name type="scientific">Plectus sambesii</name>
    <dbReference type="NCBI Taxonomy" id="2011161"/>
    <lineage>
        <taxon>Eukaryota</taxon>
        <taxon>Metazoa</taxon>
        <taxon>Ecdysozoa</taxon>
        <taxon>Nematoda</taxon>
        <taxon>Chromadorea</taxon>
        <taxon>Plectida</taxon>
        <taxon>Plectina</taxon>
        <taxon>Plectoidea</taxon>
        <taxon>Plectidae</taxon>
        <taxon>Plectus</taxon>
    </lineage>
</organism>
<dbReference type="Gene3D" id="2.60.40.2840">
    <property type="match status" value="1"/>
</dbReference>
<accession>A0A914VLG3</accession>
<dbReference type="AlphaFoldDB" id="A0A914VLG3"/>
<name>A0A914VLG3_9BILA</name>
<dbReference type="InterPro" id="IPR032348">
    <property type="entry name" value="HECW_N"/>
</dbReference>
<keyword evidence="2" id="KW-1185">Reference proteome</keyword>
<protein>
    <submittedName>
        <fullName evidence="3">E3 ubiquitin-protein ligase HECW1/2 N-terminal domain-containing protein</fullName>
    </submittedName>
</protein>
<dbReference type="Proteomes" id="UP000887566">
    <property type="component" value="Unplaced"/>
</dbReference>
<evidence type="ECO:0000259" key="1">
    <source>
        <dbReference type="Pfam" id="PF16562"/>
    </source>
</evidence>
<feature type="domain" description="E3 ubiquitin-protein ligase HECW1/2 N-terminal" evidence="1">
    <location>
        <begin position="41"/>
        <end position="113"/>
    </location>
</feature>
<dbReference type="Pfam" id="PF16562">
    <property type="entry name" value="HECW_N"/>
    <property type="match status" value="1"/>
</dbReference>
<evidence type="ECO:0000313" key="3">
    <source>
        <dbReference type="WBParaSite" id="PSAMB.scaffold21464size608.g38316.t1"/>
    </source>
</evidence>
<evidence type="ECO:0000313" key="2">
    <source>
        <dbReference type="Proteomes" id="UP000887566"/>
    </source>
</evidence>